<dbReference type="GO" id="GO:0004860">
    <property type="term" value="F:protein kinase inhibitor activity"/>
    <property type="evidence" value="ECO:0007669"/>
    <property type="project" value="UniProtKB-KW"/>
</dbReference>
<keyword evidence="2" id="KW-0131">Cell cycle</keyword>
<dbReference type="InterPro" id="IPR040389">
    <property type="entry name" value="SMR"/>
</dbReference>
<organism evidence="3">
    <name type="scientific">Salix viminalis</name>
    <name type="common">Common osier</name>
    <name type="synonym">Basket willow</name>
    <dbReference type="NCBI Taxonomy" id="40686"/>
    <lineage>
        <taxon>Eukaryota</taxon>
        <taxon>Viridiplantae</taxon>
        <taxon>Streptophyta</taxon>
        <taxon>Embryophyta</taxon>
        <taxon>Tracheophyta</taxon>
        <taxon>Spermatophyta</taxon>
        <taxon>Magnoliopsida</taxon>
        <taxon>eudicotyledons</taxon>
        <taxon>Gunneridae</taxon>
        <taxon>Pentapetalae</taxon>
        <taxon>rosids</taxon>
        <taxon>fabids</taxon>
        <taxon>Malpighiales</taxon>
        <taxon>Salicaceae</taxon>
        <taxon>Saliceae</taxon>
        <taxon>Salix</taxon>
    </lineage>
</organism>
<dbReference type="GO" id="GO:0005634">
    <property type="term" value="C:nucleus"/>
    <property type="evidence" value="ECO:0007669"/>
    <property type="project" value="TreeGrafter"/>
</dbReference>
<keyword evidence="1" id="KW-0649">Protein kinase inhibitor</keyword>
<dbReference type="AlphaFoldDB" id="A0A6N2NIZ9"/>
<dbReference type="PANTHER" id="PTHR33142:SF109">
    <property type="entry name" value="CYCLIN-DEPENDENT PROTEIN KINASE INHIBITOR SMR4"/>
    <property type="match status" value="1"/>
</dbReference>
<name>A0A6N2NIZ9_SALVM</name>
<gene>
    <name evidence="3" type="ORF">SVIM_LOCUS495950</name>
</gene>
<dbReference type="GO" id="GO:0032875">
    <property type="term" value="P:regulation of DNA endoreduplication"/>
    <property type="evidence" value="ECO:0007669"/>
    <property type="project" value="InterPro"/>
</dbReference>
<evidence type="ECO:0000313" key="3">
    <source>
        <dbReference type="EMBL" id="VFU64746.1"/>
    </source>
</evidence>
<sequence>MFFNVVVGGRENDGVVVSSEIRSHLAEEGNPTSGLNLICLHSLDAILVGEEKKGWNLARSGEGGNLCTTPTRSEYQIPAAPVCPPPPKKKPCYVKQRRSPPKEGYFHPPDLEAILLNIAPRREAYSGYLIINIIVISSDVYEYVSLD</sequence>
<dbReference type="EMBL" id="CAADRP010002262">
    <property type="protein sequence ID" value="VFU64746.1"/>
    <property type="molecule type" value="Genomic_DNA"/>
</dbReference>
<evidence type="ECO:0000256" key="2">
    <source>
        <dbReference type="ARBA" id="ARBA00023306"/>
    </source>
</evidence>
<protein>
    <submittedName>
        <fullName evidence="3">Uncharacterized protein</fullName>
    </submittedName>
</protein>
<evidence type="ECO:0000256" key="1">
    <source>
        <dbReference type="ARBA" id="ARBA00023013"/>
    </source>
</evidence>
<proteinExistence type="predicted"/>
<dbReference type="PANTHER" id="PTHR33142">
    <property type="entry name" value="CYCLIN-DEPENDENT PROTEIN KINASE INHIBITOR SMR13"/>
    <property type="match status" value="1"/>
</dbReference>
<accession>A0A6N2NIZ9</accession>
<reference evidence="3" key="1">
    <citation type="submission" date="2019-03" db="EMBL/GenBank/DDBJ databases">
        <authorList>
            <person name="Mank J."/>
            <person name="Almeida P."/>
        </authorList>
    </citation>
    <scope>NUCLEOTIDE SEQUENCE</scope>
    <source>
        <strain evidence="3">78183</strain>
    </source>
</reference>